<dbReference type="Proteomes" id="UP000279259">
    <property type="component" value="Unassembled WGS sequence"/>
</dbReference>
<feature type="region of interest" description="Disordered" evidence="5">
    <location>
        <begin position="209"/>
        <end position="231"/>
    </location>
</feature>
<comment type="caution">
    <text evidence="7">The sequence shown here is derived from an EMBL/GenBank/DDBJ whole genome shotgun (WGS) entry which is preliminary data.</text>
</comment>
<accession>A0A427YTP5</accession>
<feature type="transmembrane region" description="Helical" evidence="6">
    <location>
        <begin position="173"/>
        <end position="194"/>
    </location>
</feature>
<protein>
    <recommendedName>
        <fullName evidence="9">G-protein coupled receptors family 1 profile domain-containing protein</fullName>
    </recommendedName>
</protein>
<dbReference type="AlphaFoldDB" id="A0A427YTP5"/>
<feature type="transmembrane region" description="Helical" evidence="6">
    <location>
        <begin position="475"/>
        <end position="491"/>
    </location>
</feature>
<evidence type="ECO:0000256" key="3">
    <source>
        <dbReference type="ARBA" id="ARBA00022989"/>
    </source>
</evidence>
<dbReference type="OrthoDB" id="100006at2759"/>
<name>A0A427YTP5_9TREE</name>
<keyword evidence="3 6" id="KW-1133">Transmembrane helix</keyword>
<evidence type="ECO:0000256" key="2">
    <source>
        <dbReference type="ARBA" id="ARBA00022692"/>
    </source>
</evidence>
<evidence type="ECO:0000313" key="7">
    <source>
        <dbReference type="EMBL" id="RSH94508.1"/>
    </source>
</evidence>
<evidence type="ECO:0000256" key="1">
    <source>
        <dbReference type="ARBA" id="ARBA00004141"/>
    </source>
</evidence>
<dbReference type="SUPFAM" id="SSF81321">
    <property type="entry name" value="Family A G protein-coupled receptor-like"/>
    <property type="match status" value="1"/>
</dbReference>
<dbReference type="EMBL" id="RSCD01000002">
    <property type="protein sequence ID" value="RSH94508.1"/>
    <property type="molecule type" value="Genomic_DNA"/>
</dbReference>
<feature type="transmembrane region" description="Helical" evidence="6">
    <location>
        <begin position="41"/>
        <end position="63"/>
    </location>
</feature>
<keyword evidence="4 6" id="KW-0472">Membrane</keyword>
<dbReference type="GO" id="GO:0005886">
    <property type="term" value="C:plasma membrane"/>
    <property type="evidence" value="ECO:0007669"/>
    <property type="project" value="TreeGrafter"/>
</dbReference>
<feature type="transmembrane region" description="Helical" evidence="6">
    <location>
        <begin position="83"/>
        <end position="109"/>
    </location>
</feature>
<feature type="compositionally biased region" description="Polar residues" evidence="5">
    <location>
        <begin position="390"/>
        <end position="413"/>
    </location>
</feature>
<feature type="transmembrane region" description="Helical" evidence="6">
    <location>
        <begin position="503"/>
        <end position="529"/>
    </location>
</feature>
<dbReference type="InterPro" id="IPR000276">
    <property type="entry name" value="GPCR_Rhodpsn"/>
</dbReference>
<proteinExistence type="predicted"/>
<feature type="region of interest" description="Disordered" evidence="5">
    <location>
        <begin position="263"/>
        <end position="359"/>
    </location>
</feature>
<sequence length="541" mass="58838">MSTNYTKINAIGGTILSASTIIAAAYLLLSLARQGRGKLRVRLLLGMVISDLVLGIVVLPSEISYLAGRPLVTGTKGCDAQGFLLTIVLFTQHLWTLSIAFATFLLLKYPLSRTTTFLDRYSWCAGPTIWIVSIIHSGVYYRYVGFSSSGNLCYYGSALVADDTVDVRDLIQFIPRAFVFLVIFGLYSTLFKFLRRPDTIQLSSQFVSGSVDRSTPSSGGGGGGLANWSRGFGRRKDETAEAVNPDAPWEALEFVQIGPAKGGSTGQTYFNPLDSVPHAASLPDTEPTSPTSELPPLPHLPSDAGPSPIPAPEPRPVRRASFAPDPVTLPRRRSEADTLSPPSLSYSATSETDTDTTQPSGLVSIAHILSPILPESDSKGDADEYDGISLPSTDSKAYDPDSSSTQDLRKPSGQTLTEFFQEYQTEDFDPETSRTGGRSSVPQISAAAYFNRQASLLMLYFPLAERMEPSSPHGAIQYLIVFSLSLVRLIYDMVVPGPVNQILSIISGWFVLSVGFMDGLVYGVAEYLVRRKVRRKMPDRI</sequence>
<dbReference type="Gene3D" id="1.20.1070.10">
    <property type="entry name" value="Rhodopsin 7-helix transmembrane proteins"/>
    <property type="match status" value="1"/>
</dbReference>
<evidence type="ECO:0000256" key="6">
    <source>
        <dbReference type="SAM" id="Phobius"/>
    </source>
</evidence>
<reference evidence="7 8" key="1">
    <citation type="submission" date="2018-11" db="EMBL/GenBank/DDBJ databases">
        <title>Genome sequence of Saitozyma podzolica DSM 27192.</title>
        <authorList>
            <person name="Aliyu H."/>
            <person name="Gorte O."/>
            <person name="Ochsenreither K."/>
        </authorList>
    </citation>
    <scope>NUCLEOTIDE SEQUENCE [LARGE SCALE GENOMIC DNA]</scope>
    <source>
        <strain evidence="7 8">DSM 27192</strain>
    </source>
</reference>
<dbReference type="Pfam" id="PF00001">
    <property type="entry name" value="7tm_1"/>
    <property type="match status" value="1"/>
</dbReference>
<keyword evidence="8" id="KW-1185">Reference proteome</keyword>
<evidence type="ECO:0000256" key="4">
    <source>
        <dbReference type="ARBA" id="ARBA00023136"/>
    </source>
</evidence>
<dbReference type="PANTHER" id="PTHR23112:SF0">
    <property type="entry name" value="TRANSMEMBRANE PROTEIN 116"/>
    <property type="match status" value="1"/>
</dbReference>
<keyword evidence="2 6" id="KW-0812">Transmembrane</keyword>
<feature type="compositionally biased region" description="Polar residues" evidence="5">
    <location>
        <begin position="340"/>
        <end position="359"/>
    </location>
</feature>
<dbReference type="PANTHER" id="PTHR23112">
    <property type="entry name" value="G PROTEIN-COUPLED RECEPTOR 157-RELATED"/>
    <property type="match status" value="1"/>
</dbReference>
<organism evidence="7 8">
    <name type="scientific">Saitozyma podzolica</name>
    <dbReference type="NCBI Taxonomy" id="1890683"/>
    <lineage>
        <taxon>Eukaryota</taxon>
        <taxon>Fungi</taxon>
        <taxon>Dikarya</taxon>
        <taxon>Basidiomycota</taxon>
        <taxon>Agaricomycotina</taxon>
        <taxon>Tremellomycetes</taxon>
        <taxon>Tremellales</taxon>
        <taxon>Trimorphomycetaceae</taxon>
        <taxon>Saitozyma</taxon>
    </lineage>
</organism>
<comment type="subcellular location">
    <subcellularLocation>
        <location evidence="1">Membrane</location>
        <topology evidence="1">Multi-pass membrane protein</topology>
    </subcellularLocation>
</comment>
<feature type="transmembrane region" description="Helical" evidence="6">
    <location>
        <begin position="6"/>
        <end position="29"/>
    </location>
</feature>
<gene>
    <name evidence="7" type="ORF">EHS25_004311</name>
</gene>
<dbReference type="STRING" id="1890683.A0A427YTP5"/>
<evidence type="ECO:0000256" key="5">
    <source>
        <dbReference type="SAM" id="MobiDB-lite"/>
    </source>
</evidence>
<evidence type="ECO:0008006" key="9">
    <source>
        <dbReference type="Google" id="ProtNLM"/>
    </source>
</evidence>
<dbReference type="GO" id="GO:0004930">
    <property type="term" value="F:G protein-coupled receptor activity"/>
    <property type="evidence" value="ECO:0007669"/>
    <property type="project" value="InterPro"/>
</dbReference>
<feature type="region of interest" description="Disordered" evidence="5">
    <location>
        <begin position="374"/>
        <end position="413"/>
    </location>
</feature>
<feature type="compositionally biased region" description="Low complexity" evidence="5">
    <location>
        <begin position="281"/>
        <end position="292"/>
    </location>
</feature>
<feature type="transmembrane region" description="Helical" evidence="6">
    <location>
        <begin position="121"/>
        <end position="141"/>
    </location>
</feature>
<dbReference type="CDD" id="cd00637">
    <property type="entry name" value="7tm_classA_rhodopsin-like"/>
    <property type="match status" value="1"/>
</dbReference>
<evidence type="ECO:0000313" key="8">
    <source>
        <dbReference type="Proteomes" id="UP000279259"/>
    </source>
</evidence>
<dbReference type="GO" id="GO:0007189">
    <property type="term" value="P:adenylate cyclase-activating G protein-coupled receptor signaling pathway"/>
    <property type="evidence" value="ECO:0007669"/>
    <property type="project" value="TreeGrafter"/>
</dbReference>